<dbReference type="Gene3D" id="3.40.190.10">
    <property type="entry name" value="Periplasmic binding protein-like II"/>
    <property type="match status" value="2"/>
</dbReference>
<evidence type="ECO:0000256" key="1">
    <source>
        <dbReference type="SAM" id="SignalP"/>
    </source>
</evidence>
<keyword evidence="4" id="KW-1185">Reference proteome</keyword>
<keyword evidence="1" id="KW-0732">Signal</keyword>
<dbReference type="InterPro" id="IPR001638">
    <property type="entry name" value="Solute-binding_3/MltF_N"/>
</dbReference>
<evidence type="ECO:0000313" key="3">
    <source>
        <dbReference type="EMBL" id="WIT14305.1"/>
    </source>
</evidence>
<evidence type="ECO:0000313" key="4">
    <source>
        <dbReference type="Proteomes" id="UP001177769"/>
    </source>
</evidence>
<dbReference type="KEGG" id="pais:PFX98_11980"/>
<organism evidence="3 4">
    <name type="scientific">Paucibacter sediminis</name>
    <dbReference type="NCBI Taxonomy" id="3019553"/>
    <lineage>
        <taxon>Bacteria</taxon>
        <taxon>Pseudomonadati</taxon>
        <taxon>Pseudomonadota</taxon>
        <taxon>Betaproteobacteria</taxon>
        <taxon>Burkholderiales</taxon>
        <taxon>Sphaerotilaceae</taxon>
        <taxon>Roseateles</taxon>
    </lineage>
</organism>
<dbReference type="Pfam" id="PF00497">
    <property type="entry name" value="SBP_bac_3"/>
    <property type="match status" value="1"/>
</dbReference>
<feature type="signal peptide" evidence="1">
    <location>
        <begin position="1"/>
        <end position="20"/>
    </location>
</feature>
<accession>A0AA95NHM2</accession>
<feature type="chain" id="PRO_5041710447" evidence="1">
    <location>
        <begin position="21"/>
        <end position="252"/>
    </location>
</feature>
<dbReference type="EMBL" id="CP116346">
    <property type="protein sequence ID" value="WIT14305.1"/>
    <property type="molecule type" value="Genomic_DNA"/>
</dbReference>
<dbReference type="RefSeq" id="WP_285235433.1">
    <property type="nucleotide sequence ID" value="NZ_CP116346.1"/>
</dbReference>
<reference evidence="3" key="1">
    <citation type="submission" date="2023-01" db="EMBL/GenBank/DDBJ databases">
        <title>Whole genome sequence of Paucibacter sp. S2-9 isolated from pond sediment.</title>
        <authorList>
            <person name="Jung J.Y."/>
        </authorList>
    </citation>
    <scope>NUCLEOTIDE SEQUENCE</scope>
    <source>
        <strain evidence="3">S2-9</strain>
    </source>
</reference>
<gene>
    <name evidence="3" type="ORF">PFX98_11980</name>
</gene>
<dbReference type="SUPFAM" id="SSF53850">
    <property type="entry name" value="Periplasmic binding protein-like II"/>
    <property type="match status" value="1"/>
</dbReference>
<feature type="domain" description="Solute-binding protein family 3/N-terminal" evidence="2">
    <location>
        <begin position="31"/>
        <end position="251"/>
    </location>
</feature>
<sequence>MHRREFMALSGLAMAGRAFAAPAAAPISAPIRMAYFDKYEPFSQRAADGTMSGALIDGIELLGRACGIGFEHHGYPWARAQLLVERGELDALCTVPTPARQAWLEFCGTPLVSLAYGVFHRSDDARAAQAQSLEDLRALRLGSYRGSGYSRGLLKMDQVQIDNDAESVLRRIVMGSLDIFMESELIAGTRIRQLGLAGKIGFTPLPFLPPAQFCFGLRRSHADCSAIVARMEAATVAARQSGALQNLLAKYR</sequence>
<dbReference type="Proteomes" id="UP001177769">
    <property type="component" value="Chromosome"/>
</dbReference>
<evidence type="ECO:0000259" key="2">
    <source>
        <dbReference type="Pfam" id="PF00497"/>
    </source>
</evidence>
<proteinExistence type="predicted"/>
<dbReference type="AlphaFoldDB" id="A0AA95NHM2"/>
<name>A0AA95NHM2_9BURK</name>
<protein>
    <submittedName>
        <fullName evidence="3">Transporter substrate-binding domain-containing protein</fullName>
    </submittedName>
</protein>